<protein>
    <submittedName>
        <fullName evidence="2">Suppressor of fused domain protein</fullName>
    </submittedName>
</protein>
<gene>
    <name evidence="2" type="ORF">ACM15_06295</name>
</gene>
<dbReference type="PATRIC" id="fig|328812.4.peg.1428"/>
<evidence type="ECO:0000313" key="2">
    <source>
        <dbReference type="EMBL" id="KMM34499.1"/>
    </source>
</evidence>
<reference evidence="2 3" key="1">
    <citation type="submission" date="2015-06" db="EMBL/GenBank/DDBJ databases">
        <title>Draft Genome Sequence of Parabacteroides goldsteinii with Putative Novel Metallo-Beta-Lactamases Isolated from a Blood Culture from a Human Patient.</title>
        <authorList>
            <person name="Krogh T.J."/>
            <person name="Agergaard C.N."/>
            <person name="Moller-Jensen J."/>
            <person name="Justesen U.S."/>
        </authorList>
    </citation>
    <scope>NUCLEOTIDE SEQUENCE [LARGE SCALE GENOMIC DNA]</scope>
    <source>
        <strain evidence="2 3">910340</strain>
    </source>
</reference>
<proteinExistence type="predicted"/>
<dbReference type="InterPro" id="IPR020941">
    <property type="entry name" value="SUFU-like_domain"/>
</dbReference>
<comment type="caution">
    <text evidence="2">The sequence shown here is derived from an EMBL/GenBank/DDBJ whole genome shotgun (WGS) entry which is preliminary data.</text>
</comment>
<dbReference type="AlphaFoldDB" id="A0A0J6CQP5"/>
<dbReference type="Proteomes" id="UP000036166">
    <property type="component" value="Unassembled WGS sequence"/>
</dbReference>
<dbReference type="InterPro" id="IPR037181">
    <property type="entry name" value="SUFU_N"/>
</dbReference>
<dbReference type="InterPro" id="IPR007768">
    <property type="entry name" value="Suppressor_of_fused"/>
</dbReference>
<dbReference type="GO" id="GO:0005737">
    <property type="term" value="C:cytoplasm"/>
    <property type="evidence" value="ECO:0007669"/>
    <property type="project" value="TreeGrafter"/>
</dbReference>
<dbReference type="EMBL" id="LFJV01000016">
    <property type="protein sequence ID" value="KMM34499.1"/>
    <property type="molecule type" value="Genomic_DNA"/>
</dbReference>
<dbReference type="SUPFAM" id="SSF103359">
    <property type="entry name" value="Suppressor of Fused, N-terminal domain"/>
    <property type="match status" value="1"/>
</dbReference>
<evidence type="ECO:0000313" key="3">
    <source>
        <dbReference type="Proteomes" id="UP000036166"/>
    </source>
</evidence>
<dbReference type="Pfam" id="PF05076">
    <property type="entry name" value="SUFU"/>
    <property type="match status" value="1"/>
</dbReference>
<name>A0A0J6CQP5_9BACT</name>
<feature type="domain" description="Suppressor of fused-like" evidence="1">
    <location>
        <begin position="52"/>
        <end position="214"/>
    </location>
</feature>
<dbReference type="RefSeq" id="WP_048314789.1">
    <property type="nucleotide sequence ID" value="NZ_CAOXUN010000011.1"/>
</dbReference>
<accession>A0A0J6CQP5</accession>
<sequence>MNKEEYKKYAEEHEDWAPGWDAIDECFEKLYPGQEPEHFGTNIISRAMMGGDEYLDGYSIYTSPNGYKHLVTYGMSELYSNEEALENEFSKWGYEMTIKLPVETSEECQWAISMMSNLARYTFTQERWFEPLQFIAGNGQSINWDIESAITALLIVNDTEVPGVNTIHGKLDFMQLVGITEQELQAIKADPSKASVLIELMRKDNPMLVTDLLRTKNYLY</sequence>
<evidence type="ECO:0000259" key="1">
    <source>
        <dbReference type="Pfam" id="PF05076"/>
    </source>
</evidence>
<dbReference type="PANTHER" id="PTHR10928:SF2">
    <property type="entry name" value="SUPPRESSOR OF FUSED HOMOLOG"/>
    <property type="match status" value="1"/>
</dbReference>
<dbReference type="PANTHER" id="PTHR10928">
    <property type="entry name" value="SUPPRESSOR OF FUSED"/>
    <property type="match status" value="1"/>
</dbReference>
<organism evidence="2 3">
    <name type="scientific">Parabacteroides goldsteinii</name>
    <dbReference type="NCBI Taxonomy" id="328812"/>
    <lineage>
        <taxon>Bacteria</taxon>
        <taxon>Pseudomonadati</taxon>
        <taxon>Bacteroidota</taxon>
        <taxon>Bacteroidia</taxon>
        <taxon>Bacteroidales</taxon>
        <taxon>Tannerellaceae</taxon>
        <taxon>Parabacteroides</taxon>
    </lineage>
</organism>